<dbReference type="SUPFAM" id="SSF53335">
    <property type="entry name" value="S-adenosyl-L-methionine-dependent methyltransferases"/>
    <property type="match status" value="1"/>
</dbReference>
<sequence>MTTNFLTKDELLKNNRSLWNSWTKINAKSTFYDLEGFKSNKNSLKNIEIKEMGSVHGKTLLHLQCHFGLDTLSWANKGAKVTGVDFSDEGIKLAKELSDQLNIPAHFICSDIFELPMLLEQKFDIVYTSYGVLTWLHNLNTWGKTIAHFLKPGGTFYIIEFHPFINMLNSEWTEFSEPYFYKGNSICSVESGSYADTNEKFIHSAYEWPHSMSEIICSLRQAGLLIEYLNEFPYSSFNCFPNLVEYGPDQYVLKDKQDSLPLMFSIKATFIPELLKI</sequence>
<proteinExistence type="predicted"/>
<dbReference type="GO" id="GO:0032259">
    <property type="term" value="P:methylation"/>
    <property type="evidence" value="ECO:0007669"/>
    <property type="project" value="UniProtKB-KW"/>
</dbReference>
<evidence type="ECO:0000313" key="2">
    <source>
        <dbReference type="EMBL" id="BBH51840.1"/>
    </source>
</evidence>
<dbReference type="CDD" id="cd02440">
    <property type="entry name" value="AdoMet_MTases"/>
    <property type="match status" value="1"/>
</dbReference>
<dbReference type="Gene3D" id="3.40.50.150">
    <property type="entry name" value="Vaccinia Virus protein VP39"/>
    <property type="match status" value="1"/>
</dbReference>
<dbReference type="EMBL" id="AP019368">
    <property type="protein sequence ID" value="BBH51840.1"/>
    <property type="molecule type" value="Genomic_DNA"/>
</dbReference>
<reference evidence="2 3" key="1">
    <citation type="submission" date="2018-12" db="EMBL/GenBank/DDBJ databases">
        <title>Rubrispira sanarue gen. nov., sp., nov., a member of the order Silvanigrellales, isolated from a brackish lake in Hamamatsu Japan.</title>
        <authorList>
            <person name="Maejima Y."/>
            <person name="Iino T."/>
            <person name="Muraguchi Y."/>
            <person name="Fukuda K."/>
            <person name="Nojiri H."/>
            <person name="Ohkuma M."/>
            <person name="Moriuchi R."/>
            <person name="Dohra H."/>
            <person name="Kimbara K."/>
            <person name="Shintani M."/>
        </authorList>
    </citation>
    <scope>NUCLEOTIDE SEQUENCE [LARGE SCALE GENOMIC DNA]</scope>
    <source>
        <strain evidence="2 3">RF1110005</strain>
    </source>
</reference>
<keyword evidence="2" id="KW-0808">Transferase</keyword>
<dbReference type="PANTHER" id="PTHR43861">
    <property type="entry name" value="TRANS-ACONITATE 2-METHYLTRANSFERASE-RELATED"/>
    <property type="match status" value="1"/>
</dbReference>
<dbReference type="Proteomes" id="UP000291236">
    <property type="component" value="Chromosome"/>
</dbReference>
<dbReference type="PANTHER" id="PTHR43861:SF1">
    <property type="entry name" value="TRANS-ACONITATE 2-METHYLTRANSFERASE"/>
    <property type="match status" value="1"/>
</dbReference>
<accession>A0A4P2VJQ5</accession>
<evidence type="ECO:0000313" key="3">
    <source>
        <dbReference type="Proteomes" id="UP000291236"/>
    </source>
</evidence>
<dbReference type="GO" id="GO:0008757">
    <property type="term" value="F:S-adenosylmethionine-dependent methyltransferase activity"/>
    <property type="evidence" value="ECO:0007669"/>
    <property type="project" value="InterPro"/>
</dbReference>
<dbReference type="InterPro" id="IPR029063">
    <property type="entry name" value="SAM-dependent_MTases_sf"/>
</dbReference>
<name>A0A4P2VJQ5_FLUSA</name>
<dbReference type="RefSeq" id="WP_130605761.1">
    <property type="nucleotide sequence ID" value="NZ_AP019368.1"/>
</dbReference>
<dbReference type="AlphaFoldDB" id="A0A4P2VJQ5"/>
<keyword evidence="2" id="KW-0489">Methyltransferase</keyword>
<dbReference type="KEGG" id="sbf:JCM31447_02630"/>
<gene>
    <name evidence="2" type="ORF">JCM31447_02630</name>
</gene>
<evidence type="ECO:0000259" key="1">
    <source>
        <dbReference type="Pfam" id="PF08241"/>
    </source>
</evidence>
<dbReference type="OrthoDB" id="8385759at2"/>
<feature type="domain" description="Methyltransferase type 11" evidence="1">
    <location>
        <begin position="62"/>
        <end position="158"/>
    </location>
</feature>
<protein>
    <submittedName>
        <fullName evidence="2">Class I SAM-dependent methyltransferase</fullName>
    </submittedName>
</protein>
<keyword evidence="3" id="KW-1185">Reference proteome</keyword>
<dbReference type="Pfam" id="PF08241">
    <property type="entry name" value="Methyltransf_11"/>
    <property type="match status" value="1"/>
</dbReference>
<dbReference type="InterPro" id="IPR013216">
    <property type="entry name" value="Methyltransf_11"/>
</dbReference>
<organism evidence="2 3">
    <name type="scientific">Fluviispira sanaruensis</name>
    <dbReference type="NCBI Taxonomy" id="2493639"/>
    <lineage>
        <taxon>Bacteria</taxon>
        <taxon>Pseudomonadati</taxon>
        <taxon>Bdellovibrionota</taxon>
        <taxon>Oligoflexia</taxon>
        <taxon>Silvanigrellales</taxon>
        <taxon>Silvanigrellaceae</taxon>
        <taxon>Fluviispira</taxon>
    </lineage>
</organism>